<name>A0AAV7L7L4_PLEWA</name>
<comment type="caution">
    <text evidence="2">The sequence shown here is derived from an EMBL/GenBank/DDBJ whole genome shotgun (WGS) entry which is preliminary data.</text>
</comment>
<organism evidence="2 3">
    <name type="scientific">Pleurodeles waltl</name>
    <name type="common">Iberian ribbed newt</name>
    <dbReference type="NCBI Taxonomy" id="8319"/>
    <lineage>
        <taxon>Eukaryota</taxon>
        <taxon>Metazoa</taxon>
        <taxon>Chordata</taxon>
        <taxon>Craniata</taxon>
        <taxon>Vertebrata</taxon>
        <taxon>Euteleostomi</taxon>
        <taxon>Amphibia</taxon>
        <taxon>Batrachia</taxon>
        <taxon>Caudata</taxon>
        <taxon>Salamandroidea</taxon>
        <taxon>Salamandridae</taxon>
        <taxon>Pleurodelinae</taxon>
        <taxon>Pleurodeles</taxon>
    </lineage>
</organism>
<protein>
    <submittedName>
        <fullName evidence="2">Uncharacterized protein</fullName>
    </submittedName>
</protein>
<evidence type="ECO:0000313" key="3">
    <source>
        <dbReference type="Proteomes" id="UP001066276"/>
    </source>
</evidence>
<evidence type="ECO:0000256" key="1">
    <source>
        <dbReference type="SAM" id="MobiDB-lite"/>
    </source>
</evidence>
<gene>
    <name evidence="2" type="ORF">NDU88_000187</name>
</gene>
<proteinExistence type="predicted"/>
<dbReference type="EMBL" id="JANPWB010000015">
    <property type="protein sequence ID" value="KAJ1086992.1"/>
    <property type="molecule type" value="Genomic_DNA"/>
</dbReference>
<reference evidence="2" key="1">
    <citation type="journal article" date="2022" name="bioRxiv">
        <title>Sequencing and chromosome-scale assembly of the giantPleurodeles waltlgenome.</title>
        <authorList>
            <person name="Brown T."/>
            <person name="Elewa A."/>
            <person name="Iarovenko S."/>
            <person name="Subramanian E."/>
            <person name="Araus A.J."/>
            <person name="Petzold A."/>
            <person name="Susuki M."/>
            <person name="Suzuki K.-i.T."/>
            <person name="Hayashi T."/>
            <person name="Toyoda A."/>
            <person name="Oliveira C."/>
            <person name="Osipova E."/>
            <person name="Leigh N.D."/>
            <person name="Simon A."/>
            <person name="Yun M.H."/>
        </authorList>
    </citation>
    <scope>NUCLEOTIDE SEQUENCE</scope>
    <source>
        <strain evidence="2">20211129_DDA</strain>
        <tissue evidence="2">Liver</tissue>
    </source>
</reference>
<evidence type="ECO:0000313" key="2">
    <source>
        <dbReference type="EMBL" id="KAJ1086992.1"/>
    </source>
</evidence>
<feature type="region of interest" description="Disordered" evidence="1">
    <location>
        <begin position="167"/>
        <end position="200"/>
    </location>
</feature>
<dbReference type="AlphaFoldDB" id="A0AAV7L7L4"/>
<dbReference type="Proteomes" id="UP001066276">
    <property type="component" value="Chromosome 11"/>
</dbReference>
<sequence>MSTLQEHTSTGTGTAVTLVEKACDPQGAVTLRGDMSTLQEHTSTGIGTAVTLEEKARDPQGAVTLGGDMSTLQEHTSTGVGTAVTLVEKARGLTRCSDTRRRHVYTPGTHKHRGRDRSDTGIEQACDPQGAVTLGRDMSTLQEHTSTGVGTAVTLVEKARGLTRCSDTQRRHVYTPGTHQHRGRDRSDTGREGAWPHLVQ</sequence>
<accession>A0AAV7L7L4</accession>
<keyword evidence="3" id="KW-1185">Reference proteome</keyword>